<keyword evidence="2" id="KW-1185">Reference proteome</keyword>
<gene>
    <name evidence="1" type="ORF">GOODEAATRI_020697</name>
</gene>
<evidence type="ECO:0000313" key="1">
    <source>
        <dbReference type="EMBL" id="MEQ2185670.1"/>
    </source>
</evidence>
<proteinExistence type="predicted"/>
<dbReference type="EMBL" id="JAHRIO010081915">
    <property type="protein sequence ID" value="MEQ2185670.1"/>
    <property type="molecule type" value="Genomic_DNA"/>
</dbReference>
<accession>A0ABV0PQA3</accession>
<evidence type="ECO:0000313" key="2">
    <source>
        <dbReference type="Proteomes" id="UP001476798"/>
    </source>
</evidence>
<protein>
    <submittedName>
        <fullName evidence="1">Uncharacterized protein</fullName>
    </submittedName>
</protein>
<sequence length="113" mass="12617">MPPSPTAVNVAMEISRSAPRCCLRERERVHASLFPCLRALLIFNCHPQSASRAQSVIQEAQCGANSWSSFTSVLMDFFCLCLTSFHDSPPLPFYASLSLSFCLVLLFHNHIQI</sequence>
<organism evidence="1 2">
    <name type="scientific">Goodea atripinnis</name>
    <dbReference type="NCBI Taxonomy" id="208336"/>
    <lineage>
        <taxon>Eukaryota</taxon>
        <taxon>Metazoa</taxon>
        <taxon>Chordata</taxon>
        <taxon>Craniata</taxon>
        <taxon>Vertebrata</taxon>
        <taxon>Euteleostomi</taxon>
        <taxon>Actinopterygii</taxon>
        <taxon>Neopterygii</taxon>
        <taxon>Teleostei</taxon>
        <taxon>Neoteleostei</taxon>
        <taxon>Acanthomorphata</taxon>
        <taxon>Ovalentaria</taxon>
        <taxon>Atherinomorphae</taxon>
        <taxon>Cyprinodontiformes</taxon>
        <taxon>Goodeidae</taxon>
        <taxon>Goodea</taxon>
    </lineage>
</organism>
<reference evidence="1 2" key="1">
    <citation type="submission" date="2021-06" db="EMBL/GenBank/DDBJ databases">
        <authorList>
            <person name="Palmer J.M."/>
        </authorList>
    </citation>
    <scope>NUCLEOTIDE SEQUENCE [LARGE SCALE GENOMIC DNA]</scope>
    <source>
        <strain evidence="1 2">GA_2019</strain>
        <tissue evidence="1">Muscle</tissue>
    </source>
</reference>
<name>A0ABV0PQA3_9TELE</name>
<comment type="caution">
    <text evidence="1">The sequence shown here is derived from an EMBL/GenBank/DDBJ whole genome shotgun (WGS) entry which is preliminary data.</text>
</comment>
<dbReference type="Proteomes" id="UP001476798">
    <property type="component" value="Unassembled WGS sequence"/>
</dbReference>